<dbReference type="InParanoid" id="A0A3Q3MKK0"/>
<evidence type="ECO:0000256" key="1">
    <source>
        <dbReference type="ARBA" id="ARBA00022729"/>
    </source>
</evidence>
<dbReference type="PROSITE" id="PS50835">
    <property type="entry name" value="IG_LIKE"/>
    <property type="match status" value="1"/>
</dbReference>
<feature type="transmembrane region" description="Helical" evidence="6">
    <location>
        <begin position="6"/>
        <end position="26"/>
    </location>
</feature>
<dbReference type="GO" id="GO:0002250">
    <property type="term" value="P:adaptive immune response"/>
    <property type="evidence" value="ECO:0007669"/>
    <property type="project" value="UniProtKB-KW"/>
</dbReference>
<dbReference type="InterPro" id="IPR036179">
    <property type="entry name" value="Ig-like_dom_sf"/>
</dbReference>
<dbReference type="STRING" id="205130.ENSMAMP00000028083"/>
<evidence type="ECO:0000256" key="5">
    <source>
        <dbReference type="ARBA" id="ARBA00043266"/>
    </source>
</evidence>
<organism evidence="8 9">
    <name type="scientific">Mastacembelus armatus</name>
    <name type="common">zig-zag eel</name>
    <dbReference type="NCBI Taxonomy" id="205130"/>
    <lineage>
        <taxon>Eukaryota</taxon>
        <taxon>Metazoa</taxon>
        <taxon>Chordata</taxon>
        <taxon>Craniata</taxon>
        <taxon>Vertebrata</taxon>
        <taxon>Euteleostomi</taxon>
        <taxon>Actinopterygii</taxon>
        <taxon>Neopterygii</taxon>
        <taxon>Teleostei</taxon>
        <taxon>Neoteleostei</taxon>
        <taxon>Acanthomorphata</taxon>
        <taxon>Anabantaria</taxon>
        <taxon>Synbranchiformes</taxon>
        <taxon>Mastacembelidae</taxon>
        <taxon>Mastacembelus</taxon>
    </lineage>
</organism>
<keyword evidence="1" id="KW-0732">Signal</keyword>
<keyword evidence="4" id="KW-0393">Immunoglobulin domain</keyword>
<dbReference type="PANTHER" id="PTHR19367:SF18">
    <property type="entry name" value="T CELL RECEPTOR ALPHA VARIABLE 16"/>
    <property type="match status" value="1"/>
</dbReference>
<evidence type="ECO:0000256" key="6">
    <source>
        <dbReference type="SAM" id="Phobius"/>
    </source>
</evidence>
<keyword evidence="9" id="KW-1185">Reference proteome</keyword>
<dbReference type="Proteomes" id="UP000261640">
    <property type="component" value="Unplaced"/>
</dbReference>
<dbReference type="InterPro" id="IPR007110">
    <property type="entry name" value="Ig-like_dom"/>
</dbReference>
<evidence type="ECO:0000259" key="7">
    <source>
        <dbReference type="PROSITE" id="PS50835"/>
    </source>
</evidence>
<sequence length="180" mass="21233">MEHWLWIILAALSTLGCTFETTIYSIQWYRQYQRSRPEFLLYITEQGQIQPVRSDFSAHINSKEKRVDLEIKSAAVSDSAVYYCALEPTVTGNTKTLYKNLWSKDNTILHNIHQREPHTVKFKEHHTASIKSTNVRDINQCPSSPINKLLNFRNDFTLLSNLRWRKLDFTTKINQFIKFH</sequence>
<reference evidence="8" key="2">
    <citation type="submission" date="2025-09" db="UniProtKB">
        <authorList>
            <consortium name="Ensembl"/>
        </authorList>
    </citation>
    <scope>IDENTIFICATION</scope>
</reference>
<dbReference type="InterPro" id="IPR013106">
    <property type="entry name" value="Ig_V-set"/>
</dbReference>
<evidence type="ECO:0000256" key="2">
    <source>
        <dbReference type="ARBA" id="ARBA00023130"/>
    </source>
</evidence>
<dbReference type="InterPro" id="IPR051287">
    <property type="entry name" value="TCR_variable_region"/>
</dbReference>
<accession>A0A3Q3MKK0</accession>
<keyword evidence="6" id="KW-0472">Membrane</keyword>
<evidence type="ECO:0000313" key="8">
    <source>
        <dbReference type="Ensembl" id="ENSMAMP00000028083.2"/>
    </source>
</evidence>
<dbReference type="PANTHER" id="PTHR19367">
    <property type="entry name" value="T-CELL RECEPTOR ALPHA CHAIN V REGION"/>
    <property type="match status" value="1"/>
</dbReference>
<dbReference type="Pfam" id="PF07686">
    <property type="entry name" value="V-set"/>
    <property type="match status" value="1"/>
</dbReference>
<proteinExistence type="predicted"/>
<keyword evidence="5" id="KW-1279">T cell receptor</keyword>
<keyword evidence="5" id="KW-0391">Immunity</keyword>
<dbReference type="AlphaFoldDB" id="A0A3Q3MKK0"/>
<keyword evidence="3" id="KW-0675">Receptor</keyword>
<dbReference type="GeneTree" id="ENSGT00940000177057"/>
<evidence type="ECO:0000256" key="3">
    <source>
        <dbReference type="ARBA" id="ARBA00023170"/>
    </source>
</evidence>
<dbReference type="SUPFAM" id="SSF48726">
    <property type="entry name" value="Immunoglobulin"/>
    <property type="match status" value="1"/>
</dbReference>
<dbReference type="InterPro" id="IPR013783">
    <property type="entry name" value="Ig-like_fold"/>
</dbReference>
<dbReference type="Gene3D" id="2.60.40.10">
    <property type="entry name" value="Immunoglobulins"/>
    <property type="match status" value="1"/>
</dbReference>
<protein>
    <recommendedName>
        <fullName evidence="7">Ig-like domain-containing protein</fullName>
    </recommendedName>
</protein>
<dbReference type="SMART" id="SM00406">
    <property type="entry name" value="IGv"/>
    <property type="match status" value="1"/>
</dbReference>
<evidence type="ECO:0000313" key="9">
    <source>
        <dbReference type="Proteomes" id="UP000261640"/>
    </source>
</evidence>
<dbReference type="Ensembl" id="ENSMAMT00000028812.2">
    <property type="protein sequence ID" value="ENSMAMP00000028083.2"/>
    <property type="gene ID" value="ENSMAMG00000018885.2"/>
</dbReference>
<feature type="domain" description="Ig-like" evidence="7">
    <location>
        <begin position="1"/>
        <end position="98"/>
    </location>
</feature>
<dbReference type="GO" id="GO:0042101">
    <property type="term" value="C:T cell receptor complex"/>
    <property type="evidence" value="ECO:0007669"/>
    <property type="project" value="UniProtKB-KW"/>
</dbReference>
<reference evidence="8" key="1">
    <citation type="submission" date="2025-08" db="UniProtKB">
        <authorList>
            <consortium name="Ensembl"/>
        </authorList>
    </citation>
    <scope>IDENTIFICATION</scope>
</reference>
<name>A0A3Q3MKK0_9TELE</name>
<evidence type="ECO:0000256" key="4">
    <source>
        <dbReference type="ARBA" id="ARBA00023319"/>
    </source>
</evidence>
<keyword evidence="6" id="KW-1133">Transmembrane helix</keyword>
<keyword evidence="6" id="KW-0812">Transmembrane</keyword>
<keyword evidence="2" id="KW-1064">Adaptive immunity</keyword>